<comment type="caution">
    <text evidence="1">The sequence shown here is derived from an EMBL/GenBank/DDBJ whole genome shotgun (WGS) entry which is preliminary data.</text>
</comment>
<dbReference type="AlphaFoldDB" id="A0A5M3XCD5"/>
<dbReference type="OrthoDB" id="9778896at2"/>
<protein>
    <submittedName>
        <fullName evidence="1">DNA polymerase III subunit delta</fullName>
    </submittedName>
</protein>
<sequence length="142" mass="14147">MTDLLTEATVSLDLARRIAAAAEAEARRLGKTMGVAVVDRGGQIIVASRMDGASPVALQLAIDKAFTAAAFNAPTDAWGEVTKPGAADWGLTSALAGRIVILAGGLPIRVDGQLVGALGVSGAAPSVDLACAQAGLTALTPK</sequence>
<dbReference type="PANTHER" id="PTHR34309">
    <property type="entry name" value="SLR1406 PROTEIN"/>
    <property type="match status" value="1"/>
</dbReference>
<dbReference type="Proteomes" id="UP000331127">
    <property type="component" value="Unassembled WGS sequence"/>
</dbReference>
<dbReference type="PANTHER" id="PTHR34309:SF1">
    <property type="entry name" value="PROTEIN GLCG"/>
    <property type="match status" value="1"/>
</dbReference>
<dbReference type="SUPFAM" id="SSF143744">
    <property type="entry name" value="GlcG-like"/>
    <property type="match status" value="1"/>
</dbReference>
<dbReference type="InterPro" id="IPR052517">
    <property type="entry name" value="GlcG_carb_metab_protein"/>
</dbReference>
<proteinExistence type="predicted"/>
<keyword evidence="2" id="KW-1185">Reference proteome</keyword>
<dbReference type="InterPro" id="IPR038084">
    <property type="entry name" value="PduO/GlcC-like_sf"/>
</dbReference>
<reference evidence="1 2" key="1">
    <citation type="submission" date="2019-10" db="EMBL/GenBank/DDBJ databases">
        <title>Whole genome shotgun sequence of Acrocarpospora macrocephala NBRC 16266.</title>
        <authorList>
            <person name="Ichikawa N."/>
            <person name="Kimura A."/>
            <person name="Kitahashi Y."/>
            <person name="Komaki H."/>
            <person name="Oguchi A."/>
        </authorList>
    </citation>
    <scope>NUCLEOTIDE SEQUENCE [LARGE SCALE GENOMIC DNA]</scope>
    <source>
        <strain evidence="1 2">NBRC 16266</strain>
    </source>
</reference>
<dbReference type="RefSeq" id="WP_155361546.1">
    <property type="nucleotide sequence ID" value="NZ_BAAAHL010000062.1"/>
</dbReference>
<dbReference type="InterPro" id="IPR005624">
    <property type="entry name" value="PduO/GlcC-like"/>
</dbReference>
<dbReference type="Pfam" id="PF03928">
    <property type="entry name" value="HbpS-like"/>
    <property type="match status" value="1"/>
</dbReference>
<evidence type="ECO:0000313" key="1">
    <source>
        <dbReference type="EMBL" id="GES16533.1"/>
    </source>
</evidence>
<accession>A0A5M3XCD5</accession>
<name>A0A5M3XCD5_9ACTN</name>
<dbReference type="Gene3D" id="3.30.450.150">
    <property type="entry name" value="Haem-degrading domain"/>
    <property type="match status" value="1"/>
</dbReference>
<organism evidence="1 2">
    <name type="scientific">Acrocarpospora macrocephala</name>
    <dbReference type="NCBI Taxonomy" id="150177"/>
    <lineage>
        <taxon>Bacteria</taxon>
        <taxon>Bacillati</taxon>
        <taxon>Actinomycetota</taxon>
        <taxon>Actinomycetes</taxon>
        <taxon>Streptosporangiales</taxon>
        <taxon>Streptosporangiaceae</taxon>
        <taxon>Acrocarpospora</taxon>
    </lineage>
</organism>
<evidence type="ECO:0000313" key="2">
    <source>
        <dbReference type="Proteomes" id="UP000331127"/>
    </source>
</evidence>
<dbReference type="EMBL" id="BLAE01000104">
    <property type="protein sequence ID" value="GES16533.1"/>
    <property type="molecule type" value="Genomic_DNA"/>
</dbReference>
<gene>
    <name evidence="1" type="ORF">Amac_101310</name>
</gene>